<keyword evidence="1" id="KW-0812">Transmembrane</keyword>
<name>A0A1I6ACG9_9PSEU</name>
<evidence type="ECO:0000313" key="2">
    <source>
        <dbReference type="EMBL" id="SFQ66371.1"/>
    </source>
</evidence>
<evidence type="ECO:0000313" key="3">
    <source>
        <dbReference type="Proteomes" id="UP000198727"/>
    </source>
</evidence>
<reference evidence="3" key="1">
    <citation type="submission" date="2016-10" db="EMBL/GenBank/DDBJ databases">
        <authorList>
            <person name="Varghese N."/>
            <person name="Submissions S."/>
        </authorList>
    </citation>
    <scope>NUCLEOTIDE SEQUENCE [LARGE SCALE GENOMIC DNA]</scope>
    <source>
        <strain evidence="3">CGMCC 4.5579</strain>
    </source>
</reference>
<proteinExistence type="predicted"/>
<gene>
    <name evidence="2" type="ORF">SAMN05421810_1124</name>
</gene>
<protein>
    <submittedName>
        <fullName evidence="2">Putative oxidoreductase</fullName>
    </submittedName>
</protein>
<accession>A0A1I6ACG9</accession>
<sequence>MLSHGPQKPFGWFGGAGLASILDFVSAAEIPAAATPPLIAGFAGRVAAFWISAAIIGAILTVHLPIGIFMSWSDRSAEKDSNTIAWPSDWPSSC</sequence>
<keyword evidence="3" id="KW-1185">Reference proteome</keyword>
<organism evidence="2 3">
    <name type="scientific">Amycolatopsis arida</name>
    <dbReference type="NCBI Taxonomy" id="587909"/>
    <lineage>
        <taxon>Bacteria</taxon>
        <taxon>Bacillati</taxon>
        <taxon>Actinomycetota</taxon>
        <taxon>Actinomycetes</taxon>
        <taxon>Pseudonocardiales</taxon>
        <taxon>Pseudonocardiaceae</taxon>
        <taxon>Amycolatopsis</taxon>
    </lineage>
</organism>
<keyword evidence="1" id="KW-1133">Transmembrane helix</keyword>
<dbReference type="EMBL" id="FOWW01000012">
    <property type="protein sequence ID" value="SFQ66371.1"/>
    <property type="molecule type" value="Genomic_DNA"/>
</dbReference>
<feature type="transmembrane region" description="Helical" evidence="1">
    <location>
        <begin position="47"/>
        <end position="69"/>
    </location>
</feature>
<dbReference type="Proteomes" id="UP000198727">
    <property type="component" value="Unassembled WGS sequence"/>
</dbReference>
<dbReference type="AlphaFoldDB" id="A0A1I6ACG9"/>
<evidence type="ECO:0000256" key="1">
    <source>
        <dbReference type="SAM" id="Phobius"/>
    </source>
</evidence>
<keyword evidence="1" id="KW-0472">Membrane</keyword>